<proteinExistence type="predicted"/>
<reference evidence="1" key="1">
    <citation type="submission" date="2021-03" db="EMBL/GenBank/DDBJ databases">
        <authorList>
            <person name="Tagirdzhanova G."/>
        </authorList>
    </citation>
    <scope>NUCLEOTIDE SEQUENCE</scope>
</reference>
<evidence type="ECO:0000313" key="1">
    <source>
        <dbReference type="EMBL" id="CAF9927610.1"/>
    </source>
</evidence>
<accession>A0A8H3INM2</accession>
<dbReference type="AlphaFoldDB" id="A0A8H3INM2"/>
<name>A0A8H3INM2_9LECA</name>
<sequence>MMSSSFASLLTESRNLRRLTTFVQQPFLSGVELNNEQEICSNIGQGHPHACLSRSCQEYESIEVGAASNFKDRTYVATCNFFQDMLLRKQGAPFEKLTMHVAGHCGHTHPDVLSVEGQRQQIGGNSHGRTFVYEPRYRNGRPEMSFETQLVKETTPKSMPRGLGPLGRFPGVFREL</sequence>
<evidence type="ECO:0000313" key="2">
    <source>
        <dbReference type="Proteomes" id="UP000664534"/>
    </source>
</evidence>
<gene>
    <name evidence="1" type="ORF">IMSHALPRED_007253</name>
</gene>
<comment type="caution">
    <text evidence="1">The sequence shown here is derived from an EMBL/GenBank/DDBJ whole genome shotgun (WGS) entry which is preliminary data.</text>
</comment>
<keyword evidence="2" id="KW-1185">Reference proteome</keyword>
<protein>
    <submittedName>
        <fullName evidence="1">Uncharacterized protein</fullName>
    </submittedName>
</protein>
<dbReference type="EMBL" id="CAJPDT010000047">
    <property type="protein sequence ID" value="CAF9927610.1"/>
    <property type="molecule type" value="Genomic_DNA"/>
</dbReference>
<dbReference type="Proteomes" id="UP000664534">
    <property type="component" value="Unassembled WGS sequence"/>
</dbReference>
<organism evidence="1 2">
    <name type="scientific">Imshaugia aleurites</name>
    <dbReference type="NCBI Taxonomy" id="172621"/>
    <lineage>
        <taxon>Eukaryota</taxon>
        <taxon>Fungi</taxon>
        <taxon>Dikarya</taxon>
        <taxon>Ascomycota</taxon>
        <taxon>Pezizomycotina</taxon>
        <taxon>Lecanoromycetes</taxon>
        <taxon>OSLEUM clade</taxon>
        <taxon>Lecanoromycetidae</taxon>
        <taxon>Lecanorales</taxon>
        <taxon>Lecanorineae</taxon>
        <taxon>Parmeliaceae</taxon>
        <taxon>Imshaugia</taxon>
    </lineage>
</organism>